<proteinExistence type="predicted"/>
<dbReference type="PROSITE" id="PS00079">
    <property type="entry name" value="MULTICOPPER_OXIDASE1"/>
    <property type="match status" value="1"/>
</dbReference>
<dbReference type="GO" id="GO:0005886">
    <property type="term" value="C:plasma membrane"/>
    <property type="evidence" value="ECO:0007669"/>
    <property type="project" value="TreeGrafter"/>
</dbReference>
<keyword evidence="2" id="KW-1015">Disulfide bond</keyword>
<dbReference type="InterPro" id="IPR003245">
    <property type="entry name" value="Phytocyanin_dom"/>
</dbReference>
<evidence type="ECO:0000259" key="6">
    <source>
        <dbReference type="PROSITE" id="PS51485"/>
    </source>
</evidence>
<evidence type="ECO:0000313" key="8">
    <source>
        <dbReference type="Proteomes" id="UP000525078"/>
    </source>
</evidence>
<dbReference type="InterPro" id="IPR008972">
    <property type="entry name" value="Cupredoxin"/>
</dbReference>
<keyword evidence="4" id="KW-0472">Membrane</keyword>
<sequence>MGKMSSKMGMIGCSLMLMAILVKSATAERYEAGDSFGWKIPPNTSFYSDWSNSHTFHIGDEILFKWNGTWTHNVAMVSTQAEYEMCTKPGLVFLSGISHALTKNGSYFFLCTVDDHCERGMKMIVTVGSPTDVSPTNDSTSILCSPLFGTLVTTFLSTIVIFFYNYKA</sequence>
<evidence type="ECO:0000256" key="4">
    <source>
        <dbReference type="SAM" id="Phobius"/>
    </source>
</evidence>
<evidence type="ECO:0000256" key="3">
    <source>
        <dbReference type="ARBA" id="ARBA00023180"/>
    </source>
</evidence>
<dbReference type="PANTHER" id="PTHR33021:SF498">
    <property type="entry name" value="UMECYANIN-LIKE"/>
    <property type="match status" value="1"/>
</dbReference>
<feature type="chain" id="PRO_5029733307" description="Phytocyanin domain-containing protein" evidence="5">
    <location>
        <begin position="28"/>
        <end position="168"/>
    </location>
</feature>
<dbReference type="Proteomes" id="UP000525078">
    <property type="component" value="Unassembled WGS sequence"/>
</dbReference>
<evidence type="ECO:0000256" key="2">
    <source>
        <dbReference type="ARBA" id="ARBA00023157"/>
    </source>
</evidence>
<evidence type="ECO:0000256" key="1">
    <source>
        <dbReference type="ARBA" id="ARBA00022723"/>
    </source>
</evidence>
<dbReference type="Pfam" id="PF02298">
    <property type="entry name" value="Cu_bind_like"/>
    <property type="match status" value="1"/>
</dbReference>
<reference evidence="7 8" key="1">
    <citation type="journal article" date="2020" name="bioRxiv">
        <title>Sequence and annotation of 42 cannabis genomes reveals extensive copy number variation in cannabinoid synthesis and pathogen resistance genes.</title>
        <authorList>
            <person name="Mckernan K.J."/>
            <person name="Helbert Y."/>
            <person name="Kane L.T."/>
            <person name="Ebling H."/>
            <person name="Zhang L."/>
            <person name="Liu B."/>
            <person name="Eaton Z."/>
            <person name="Mclaughlin S."/>
            <person name="Kingan S."/>
            <person name="Baybayan P."/>
            <person name="Concepcion G."/>
            <person name="Jordan M."/>
            <person name="Riva A."/>
            <person name="Barbazuk W."/>
            <person name="Harkins T."/>
        </authorList>
    </citation>
    <scope>NUCLEOTIDE SEQUENCE [LARGE SCALE GENOMIC DNA]</scope>
    <source>
        <strain evidence="8">cv. Jamaican Lion 4</strain>
        <tissue evidence="7">Leaf</tissue>
    </source>
</reference>
<name>A0A7J6HBN1_CANSA</name>
<keyword evidence="1" id="KW-0479">Metal-binding</keyword>
<dbReference type="PROSITE" id="PS51485">
    <property type="entry name" value="PHYTOCYANIN"/>
    <property type="match status" value="1"/>
</dbReference>
<dbReference type="EMBL" id="JAATIP010000020">
    <property type="protein sequence ID" value="KAF4392008.1"/>
    <property type="molecule type" value="Genomic_DNA"/>
</dbReference>
<comment type="caution">
    <text evidence="7">The sequence shown here is derived from an EMBL/GenBank/DDBJ whole genome shotgun (WGS) entry which is preliminary data.</text>
</comment>
<dbReference type="PANTHER" id="PTHR33021">
    <property type="entry name" value="BLUE COPPER PROTEIN"/>
    <property type="match status" value="1"/>
</dbReference>
<organism evidence="7 8">
    <name type="scientific">Cannabis sativa</name>
    <name type="common">Hemp</name>
    <name type="synonym">Marijuana</name>
    <dbReference type="NCBI Taxonomy" id="3483"/>
    <lineage>
        <taxon>Eukaryota</taxon>
        <taxon>Viridiplantae</taxon>
        <taxon>Streptophyta</taxon>
        <taxon>Embryophyta</taxon>
        <taxon>Tracheophyta</taxon>
        <taxon>Spermatophyta</taxon>
        <taxon>Magnoliopsida</taxon>
        <taxon>eudicotyledons</taxon>
        <taxon>Gunneridae</taxon>
        <taxon>Pentapetalae</taxon>
        <taxon>rosids</taxon>
        <taxon>fabids</taxon>
        <taxon>Rosales</taxon>
        <taxon>Cannabaceae</taxon>
        <taxon>Cannabis</taxon>
    </lineage>
</organism>
<dbReference type="GO" id="GO:0046872">
    <property type="term" value="F:metal ion binding"/>
    <property type="evidence" value="ECO:0007669"/>
    <property type="project" value="UniProtKB-KW"/>
</dbReference>
<dbReference type="Gene3D" id="2.60.40.420">
    <property type="entry name" value="Cupredoxins - blue copper proteins"/>
    <property type="match status" value="1"/>
</dbReference>
<dbReference type="GO" id="GO:0009055">
    <property type="term" value="F:electron transfer activity"/>
    <property type="evidence" value="ECO:0007669"/>
    <property type="project" value="InterPro"/>
</dbReference>
<keyword evidence="3" id="KW-0325">Glycoprotein</keyword>
<dbReference type="InterPro" id="IPR039391">
    <property type="entry name" value="Phytocyanin-like"/>
</dbReference>
<feature type="signal peptide" evidence="5">
    <location>
        <begin position="1"/>
        <end position="27"/>
    </location>
</feature>
<evidence type="ECO:0000313" key="7">
    <source>
        <dbReference type="EMBL" id="KAF4392008.1"/>
    </source>
</evidence>
<dbReference type="FunFam" id="2.60.40.420:FF:000034">
    <property type="entry name" value="Cupredoxin superfamily protein"/>
    <property type="match status" value="1"/>
</dbReference>
<keyword evidence="5" id="KW-0732">Signal</keyword>
<keyword evidence="4" id="KW-0812">Transmembrane</keyword>
<feature type="transmembrane region" description="Helical" evidence="4">
    <location>
        <begin position="147"/>
        <end position="166"/>
    </location>
</feature>
<protein>
    <recommendedName>
        <fullName evidence="6">Phytocyanin domain-containing protein</fullName>
    </recommendedName>
</protein>
<feature type="domain" description="Phytocyanin" evidence="6">
    <location>
        <begin position="28"/>
        <end position="129"/>
    </location>
</feature>
<dbReference type="SUPFAM" id="SSF49503">
    <property type="entry name" value="Cupredoxins"/>
    <property type="match status" value="1"/>
</dbReference>
<gene>
    <name evidence="7" type="ORF">F8388_004337</name>
</gene>
<keyword evidence="4" id="KW-1133">Transmembrane helix</keyword>
<dbReference type="AlphaFoldDB" id="A0A7J6HBN1"/>
<dbReference type="InterPro" id="IPR033138">
    <property type="entry name" value="Cu_oxidase_CS"/>
</dbReference>
<accession>A0A7J6HBN1</accession>
<evidence type="ECO:0000256" key="5">
    <source>
        <dbReference type="SAM" id="SignalP"/>
    </source>
</evidence>